<dbReference type="EMBL" id="OR540300">
    <property type="protein sequence ID" value="WOL23340.1"/>
    <property type="molecule type" value="Genomic_DNA"/>
</dbReference>
<evidence type="ECO:0000256" key="1">
    <source>
        <dbReference type="SAM" id="MobiDB-lite"/>
    </source>
</evidence>
<protein>
    <submittedName>
        <fullName evidence="2">Uncharacterized protein</fullName>
    </submittedName>
</protein>
<dbReference type="Pfam" id="PF07013">
    <property type="entry name" value="DUF1314"/>
    <property type="match status" value="1"/>
</dbReference>
<feature type="compositionally biased region" description="Low complexity" evidence="1">
    <location>
        <begin position="127"/>
        <end position="146"/>
    </location>
</feature>
<name>A0AAU0K6H9_9ALPH</name>
<feature type="compositionally biased region" description="Basic and acidic residues" evidence="1">
    <location>
        <begin position="251"/>
        <end position="271"/>
    </location>
</feature>
<feature type="region of interest" description="Disordered" evidence="1">
    <location>
        <begin position="235"/>
        <end position="393"/>
    </location>
</feature>
<feature type="region of interest" description="Disordered" evidence="1">
    <location>
        <begin position="123"/>
        <end position="170"/>
    </location>
</feature>
<accession>A0AAU0K6H9</accession>
<organism evidence="2">
    <name type="scientific">Anatid alphaherpesvirus 2</name>
    <dbReference type="NCBI Taxonomy" id="3080522"/>
    <lineage>
        <taxon>Viruses</taxon>
        <taxon>Duplodnaviria</taxon>
        <taxon>Heunggongvirae</taxon>
        <taxon>Peploviricota</taxon>
        <taxon>Herviviricetes</taxon>
        <taxon>Herpesvirales</taxon>
        <taxon>Orthoherpesviridae</taxon>
        <taxon>Alphaherpesvirinae</taxon>
    </lineage>
</organism>
<feature type="compositionally biased region" description="Basic and acidic residues" evidence="1">
    <location>
        <begin position="309"/>
        <end position="325"/>
    </location>
</feature>
<feature type="compositionally biased region" description="Basic and acidic residues" evidence="1">
    <location>
        <begin position="288"/>
        <end position="301"/>
    </location>
</feature>
<sequence length="393" mass="42650">MGASVSSSREKTDRVLLGALRGRRLDLPGGGDLYVHANAGAHTSRFTPRGSKTSIDLQVIGRSCLYDSGREFIVMRGPDGVVYGREATTGMHVLAVSVRDLLCKVGLSQRDLEVLKGTAYDKEYRSPSRTRPPRSQDSILGRSRGVSVDRRGHASAVPARAESADSRPAPRAAELVCESRSYCSSADYVRGAAGRRSSSTSSSASRIRFGPTTVFSGQNETTSVDRCGFTRMSFSRRSVSASPRDSRRGRRGVDVRHNDAGAGGLERRRVDYSPSTDPADVGSKHRRGSSDRGRAAARDACDADYANIDDERTPPPARDYEERAIDVPGVSSVPKPEGRRQEPPGRANTPAVSRRPNNARPKRHGAPKFPPILQGRDSDYSDDGTYEVQPVMF</sequence>
<evidence type="ECO:0000313" key="2">
    <source>
        <dbReference type="EMBL" id="WOL23340.1"/>
    </source>
</evidence>
<reference evidence="2" key="1">
    <citation type="submission" date="2024-06" db="EMBL/GenBank/DDBJ databases">
        <title>Multidecadal high mortality disease events in Australian domestic geese associated with an alphaherpesvirus, designated Anatid alphaherpesvirus 2.</title>
        <authorList>
            <person name="Kelly-Bosma M."/>
            <person name="Neave M.J."/>
        </authorList>
    </citation>
    <scope>NUCLEOTIDE SEQUENCE</scope>
    <source>
        <strain evidence="2">ACDP 22-00165</strain>
    </source>
</reference>
<dbReference type="InterPro" id="IPR010741">
    <property type="entry name" value="DUF1314"/>
</dbReference>
<proteinExistence type="predicted"/>